<protein>
    <submittedName>
        <fullName evidence="1">Uncharacterized protein</fullName>
    </submittedName>
</protein>
<organism evidence="1 2">
    <name type="scientific">Irpex rosettiformis</name>
    <dbReference type="NCBI Taxonomy" id="378272"/>
    <lineage>
        <taxon>Eukaryota</taxon>
        <taxon>Fungi</taxon>
        <taxon>Dikarya</taxon>
        <taxon>Basidiomycota</taxon>
        <taxon>Agaricomycotina</taxon>
        <taxon>Agaricomycetes</taxon>
        <taxon>Polyporales</taxon>
        <taxon>Irpicaceae</taxon>
        <taxon>Irpex</taxon>
    </lineage>
</organism>
<evidence type="ECO:0000313" key="1">
    <source>
        <dbReference type="EMBL" id="KAI0095092.1"/>
    </source>
</evidence>
<sequence length="751" mass="85401">MFWNRIVYGHLTRRPLISPRTSGGPARALSACLHPNAEKTLPGYATTPHRIHAAPLANLDGLVSQLGDALQERGPEHVRSTFLRFFQDPAEFIAPATPSSSSIDDRQILVSSLRKLAMADDVKFLERVLVTLEKRGMEVDEVAHASILQGFQSRDLTDSALWWLQNLSRRSGSYRPLLEWWNNHLSECTRLQRKRLFWKSVDTLRQAQEPSLNEETYRCIFKQLLVEHSSLTAHIFRPWITHMEEDGVPFTRTLFDTLVKEFTEAGAIPSITALERAYLSSHAEGKEIVCAERLAATIRTAGETSAHGLFLRFRRHGYLPTPATLDVIADTLSSAIALQKWEGWLGVKASPTAWENFMVRLSTDGQWRDVRLTYREALRLGRRPTAGMLLPVLRAYCSKLSKPAEVDVAEALYLFREYIRLTSDTENVGRPMPEAQHDLPLYSTLLRVLTHSHSPSHHEAAVSLMEELRSRRIDMDYTTTTSYIILLMKLSPSVPEAFKVYQTTHKRIDGQHALDQKGYVAVMNTYCNLRPNAGPALVAPYMTMVKDMRAAGYDVPADVYNIILRQLALFAAVVKNDDDSELLGQLVDYIKRVHHTLSLDPTLRPDIALWNQLMDTYQRSRCFNEAFTIWETMLASGRFDNITISIVLDACGFAGYVDKGRNIMRRVHKSGFPLNEHNWSTWMECLCRHKKFDEAMRVLSVDMSEKSGVAPSAKLAKLILRFAKGHGEEKFLHLRMKREIPDVYAAVERQV</sequence>
<proteinExistence type="predicted"/>
<gene>
    <name evidence="1" type="ORF">BDY19DRAFT_988862</name>
</gene>
<comment type="caution">
    <text evidence="1">The sequence shown here is derived from an EMBL/GenBank/DDBJ whole genome shotgun (WGS) entry which is preliminary data.</text>
</comment>
<reference evidence="1" key="1">
    <citation type="journal article" date="2021" name="Environ. Microbiol.">
        <title>Gene family expansions and transcriptome signatures uncover fungal adaptations to wood decay.</title>
        <authorList>
            <person name="Hage H."/>
            <person name="Miyauchi S."/>
            <person name="Viragh M."/>
            <person name="Drula E."/>
            <person name="Min B."/>
            <person name="Chaduli D."/>
            <person name="Navarro D."/>
            <person name="Favel A."/>
            <person name="Norest M."/>
            <person name="Lesage-Meessen L."/>
            <person name="Balint B."/>
            <person name="Merenyi Z."/>
            <person name="de Eugenio L."/>
            <person name="Morin E."/>
            <person name="Martinez A.T."/>
            <person name="Baldrian P."/>
            <person name="Stursova M."/>
            <person name="Martinez M.J."/>
            <person name="Novotny C."/>
            <person name="Magnuson J.K."/>
            <person name="Spatafora J.W."/>
            <person name="Maurice S."/>
            <person name="Pangilinan J."/>
            <person name="Andreopoulos W."/>
            <person name="LaButti K."/>
            <person name="Hundley H."/>
            <person name="Na H."/>
            <person name="Kuo A."/>
            <person name="Barry K."/>
            <person name="Lipzen A."/>
            <person name="Henrissat B."/>
            <person name="Riley R."/>
            <person name="Ahrendt S."/>
            <person name="Nagy L.G."/>
            <person name="Grigoriev I.V."/>
            <person name="Martin F."/>
            <person name="Rosso M.N."/>
        </authorList>
    </citation>
    <scope>NUCLEOTIDE SEQUENCE</scope>
    <source>
        <strain evidence="1">CBS 384.51</strain>
    </source>
</reference>
<evidence type="ECO:0000313" key="2">
    <source>
        <dbReference type="Proteomes" id="UP001055072"/>
    </source>
</evidence>
<accession>A0ACB8UKV8</accession>
<keyword evidence="2" id="KW-1185">Reference proteome</keyword>
<name>A0ACB8UKV8_9APHY</name>
<dbReference type="EMBL" id="MU274900">
    <property type="protein sequence ID" value="KAI0095092.1"/>
    <property type="molecule type" value="Genomic_DNA"/>
</dbReference>
<dbReference type="Proteomes" id="UP001055072">
    <property type="component" value="Unassembled WGS sequence"/>
</dbReference>